<proteinExistence type="predicted"/>
<dbReference type="PROSITE" id="PS51257">
    <property type="entry name" value="PROKAR_LIPOPROTEIN"/>
    <property type="match status" value="1"/>
</dbReference>
<name>A0A8J3TLQ9_9ACTN</name>
<evidence type="ECO:0000256" key="1">
    <source>
        <dbReference type="SAM" id="MobiDB-lite"/>
    </source>
</evidence>
<accession>A0A8J3TLQ9</accession>
<gene>
    <name evidence="2" type="ORF">Pmi06nite_09190</name>
</gene>
<dbReference type="Proteomes" id="UP000650628">
    <property type="component" value="Unassembled WGS sequence"/>
</dbReference>
<reference evidence="2 3" key="1">
    <citation type="submission" date="2021-01" db="EMBL/GenBank/DDBJ databases">
        <title>Whole genome shotgun sequence of Planotetraspora mira NBRC 15435.</title>
        <authorList>
            <person name="Komaki H."/>
            <person name="Tamura T."/>
        </authorList>
    </citation>
    <scope>NUCLEOTIDE SEQUENCE [LARGE SCALE GENOMIC DNA]</scope>
    <source>
        <strain evidence="2 3">NBRC 15435</strain>
    </source>
</reference>
<dbReference type="AlphaFoldDB" id="A0A8J3TLQ9"/>
<sequence>MRRFALAVAITALVTGCSSPSTRDSATSATSAPASAPGAARTTAAVPVELPQLADLTEFADGKTLLRHVDDKAELAGWGGKFTARRSYHVIVDCVGAVGDVTTEVSDGTRSTERCSNGANSFRNETLSTTAKAFRVKVKVPPGARWAILVFQPS</sequence>
<comment type="caution">
    <text evidence="2">The sequence shown here is derived from an EMBL/GenBank/DDBJ whole genome shotgun (WGS) entry which is preliminary data.</text>
</comment>
<keyword evidence="3" id="KW-1185">Reference proteome</keyword>
<protein>
    <submittedName>
        <fullName evidence="2">Uncharacterized protein</fullName>
    </submittedName>
</protein>
<evidence type="ECO:0000313" key="2">
    <source>
        <dbReference type="EMBL" id="GII27477.1"/>
    </source>
</evidence>
<organism evidence="2 3">
    <name type="scientific">Planotetraspora mira</name>
    <dbReference type="NCBI Taxonomy" id="58121"/>
    <lineage>
        <taxon>Bacteria</taxon>
        <taxon>Bacillati</taxon>
        <taxon>Actinomycetota</taxon>
        <taxon>Actinomycetes</taxon>
        <taxon>Streptosporangiales</taxon>
        <taxon>Streptosporangiaceae</taxon>
        <taxon>Planotetraspora</taxon>
    </lineage>
</organism>
<evidence type="ECO:0000313" key="3">
    <source>
        <dbReference type="Proteomes" id="UP000650628"/>
    </source>
</evidence>
<dbReference type="RefSeq" id="WP_203951540.1">
    <property type="nucleotide sequence ID" value="NZ_BOOO01000004.1"/>
</dbReference>
<feature type="region of interest" description="Disordered" evidence="1">
    <location>
        <begin position="18"/>
        <end position="43"/>
    </location>
</feature>
<dbReference type="EMBL" id="BOOO01000004">
    <property type="protein sequence ID" value="GII27477.1"/>
    <property type="molecule type" value="Genomic_DNA"/>
</dbReference>